<dbReference type="AlphaFoldDB" id="A0A418ST52"/>
<dbReference type="EMBL" id="QZCG01000009">
    <property type="protein sequence ID" value="RJE84153.1"/>
    <property type="molecule type" value="Genomic_DNA"/>
</dbReference>
<comment type="caution">
    <text evidence="1">The sequence shown here is derived from an EMBL/GenBank/DDBJ whole genome shotgun (WGS) entry which is preliminary data.</text>
</comment>
<keyword evidence="2" id="KW-1185">Reference proteome</keyword>
<name>A0A418ST52_9RHOB</name>
<organism evidence="1 2">
    <name type="scientific">Paracoccus onubensis</name>
    <dbReference type="NCBI Taxonomy" id="1675788"/>
    <lineage>
        <taxon>Bacteria</taxon>
        <taxon>Pseudomonadati</taxon>
        <taxon>Pseudomonadota</taxon>
        <taxon>Alphaproteobacteria</taxon>
        <taxon>Rhodobacterales</taxon>
        <taxon>Paracoccaceae</taxon>
        <taxon>Paracoccus</taxon>
    </lineage>
</organism>
<dbReference type="Proteomes" id="UP000284202">
    <property type="component" value="Unassembled WGS sequence"/>
</dbReference>
<evidence type="ECO:0000313" key="2">
    <source>
        <dbReference type="Proteomes" id="UP000284202"/>
    </source>
</evidence>
<gene>
    <name evidence="1" type="ORF">D3P04_14195</name>
</gene>
<evidence type="ECO:0008006" key="3">
    <source>
        <dbReference type="Google" id="ProtNLM"/>
    </source>
</evidence>
<dbReference type="OrthoDB" id="7850796at2"/>
<evidence type="ECO:0000313" key="1">
    <source>
        <dbReference type="EMBL" id="RJE84153.1"/>
    </source>
</evidence>
<reference evidence="2" key="1">
    <citation type="submission" date="2018-09" db="EMBL/GenBank/DDBJ databases">
        <title>Acidovorax cavernicola nov. sp. isolated from Gruta de las Maravillas (Aracena, Spain).</title>
        <authorList>
            <person name="Jurado V."/>
            <person name="Gutierrez-Patricio S."/>
            <person name="Gonzalez-Pimentel J.L."/>
            <person name="Miller A.Z."/>
            <person name="Laiz L."/>
            <person name="Saiz-Jimenez C."/>
        </authorList>
    </citation>
    <scope>NUCLEOTIDE SEQUENCE [LARGE SCALE GENOMIC DNA]</scope>
    <source>
        <strain evidence="2">1011MAR3C25</strain>
    </source>
</reference>
<dbReference type="InterPro" id="IPR027417">
    <property type="entry name" value="P-loop_NTPase"/>
</dbReference>
<dbReference type="Gene3D" id="3.40.50.300">
    <property type="entry name" value="P-loop containing nucleotide triphosphate hydrolases"/>
    <property type="match status" value="1"/>
</dbReference>
<dbReference type="RefSeq" id="WP_119750001.1">
    <property type="nucleotide sequence ID" value="NZ_QZCG01000009.1"/>
</dbReference>
<accession>A0A418ST52</accession>
<proteinExistence type="predicted"/>
<protein>
    <recommendedName>
        <fullName evidence="3">Sulfotransferase family protein</fullName>
    </recommendedName>
</protein>
<sequence>MSQITVLLMPWGRVGSNLVNSIVQKSRACRVWNEPLTAVRTKVIGGGGTQPDVWPAQLEWMREHIGGSNEERIFLNVNTNAVGDAAGFRDYMAGFSPNYLILDRHDDLATAVSALRTRAWVNEAAEKGETRSWSIPSGLEVQFRPFINPLNLKAAFANIERGRKNIAEITQDAGAKSFFYEQLVEDMKSVVTEILAEAGIPAYDFKVTSGKFGSTKLSDMVENAEELMQIATEREISTELSV</sequence>